<dbReference type="RefSeq" id="WP_189533128.1">
    <property type="nucleotide sequence ID" value="NZ_BMYX01000007.1"/>
</dbReference>
<reference evidence="2" key="1">
    <citation type="journal article" date="2014" name="Int. J. Syst. Evol. Microbiol.">
        <title>Complete genome sequence of Corynebacterium casei LMG S-19264T (=DSM 44701T), isolated from a smear-ripened cheese.</title>
        <authorList>
            <consortium name="US DOE Joint Genome Institute (JGI-PGF)"/>
            <person name="Walter F."/>
            <person name="Albersmeier A."/>
            <person name="Kalinowski J."/>
            <person name="Ruckert C."/>
        </authorList>
    </citation>
    <scope>NUCLEOTIDE SEQUENCE</scope>
    <source>
        <strain evidence="2">KCTC 32182</strain>
    </source>
</reference>
<feature type="transmembrane region" description="Helical" evidence="1">
    <location>
        <begin position="109"/>
        <end position="130"/>
    </location>
</feature>
<keyword evidence="1" id="KW-0472">Membrane</keyword>
<protein>
    <submittedName>
        <fullName evidence="2">Uncharacterized protein</fullName>
    </submittedName>
</protein>
<reference evidence="2" key="2">
    <citation type="submission" date="2020-09" db="EMBL/GenBank/DDBJ databases">
        <authorList>
            <person name="Sun Q."/>
            <person name="Kim S."/>
        </authorList>
    </citation>
    <scope>NUCLEOTIDE SEQUENCE</scope>
    <source>
        <strain evidence="2">KCTC 32182</strain>
    </source>
</reference>
<feature type="transmembrane region" description="Helical" evidence="1">
    <location>
        <begin position="82"/>
        <end position="103"/>
    </location>
</feature>
<comment type="caution">
    <text evidence="2">The sequence shown here is derived from an EMBL/GenBank/DDBJ whole genome shotgun (WGS) entry which is preliminary data.</text>
</comment>
<proteinExistence type="predicted"/>
<keyword evidence="3" id="KW-1185">Reference proteome</keyword>
<dbReference type="AlphaFoldDB" id="A0A918P242"/>
<gene>
    <name evidence="2" type="ORF">GCM10011289_16290</name>
</gene>
<evidence type="ECO:0000313" key="2">
    <source>
        <dbReference type="EMBL" id="GGY13698.1"/>
    </source>
</evidence>
<evidence type="ECO:0000256" key="1">
    <source>
        <dbReference type="SAM" id="Phobius"/>
    </source>
</evidence>
<dbReference type="EMBL" id="BMYX01000007">
    <property type="protein sequence ID" value="GGY13698.1"/>
    <property type="molecule type" value="Genomic_DNA"/>
</dbReference>
<dbReference type="Proteomes" id="UP000645257">
    <property type="component" value="Unassembled WGS sequence"/>
</dbReference>
<feature type="transmembrane region" description="Helical" evidence="1">
    <location>
        <begin position="12"/>
        <end position="33"/>
    </location>
</feature>
<keyword evidence="1" id="KW-1133">Transmembrane helix</keyword>
<accession>A0A918P242</accession>
<feature type="transmembrane region" description="Helical" evidence="1">
    <location>
        <begin position="53"/>
        <end position="75"/>
    </location>
</feature>
<sequence>MKKILKNALLGTAVNIGGTYSISYIASISYAVFLASHNVGYREIYQSLYSVGFLTFLLLVSVLLDILGGYIAAALNSERHVLVGMLSALPCLFIGVFSLLSPLPNPTPIWFILISWLVVIPAAMIGGYLAKRLHTVTETPVGA</sequence>
<name>A0A918P242_9NEIS</name>
<organism evidence="2 3">
    <name type="scientific">Paludibacterium paludis</name>
    <dbReference type="NCBI Taxonomy" id="1225769"/>
    <lineage>
        <taxon>Bacteria</taxon>
        <taxon>Pseudomonadati</taxon>
        <taxon>Pseudomonadota</taxon>
        <taxon>Betaproteobacteria</taxon>
        <taxon>Neisseriales</taxon>
        <taxon>Chromobacteriaceae</taxon>
        <taxon>Paludibacterium</taxon>
    </lineage>
</organism>
<keyword evidence="1" id="KW-0812">Transmembrane</keyword>
<evidence type="ECO:0000313" key="3">
    <source>
        <dbReference type="Proteomes" id="UP000645257"/>
    </source>
</evidence>